<evidence type="ECO:0000313" key="9">
    <source>
        <dbReference type="Proteomes" id="UP000501780"/>
    </source>
</evidence>
<keyword evidence="2" id="KW-0963">Cytoplasm</keyword>
<evidence type="ECO:0000256" key="4">
    <source>
        <dbReference type="ARBA" id="ARBA00022803"/>
    </source>
</evidence>
<evidence type="ECO:0000256" key="5">
    <source>
        <dbReference type="ARBA" id="ARBA00038253"/>
    </source>
</evidence>
<dbReference type="GO" id="GO:0005737">
    <property type="term" value="C:cytoplasm"/>
    <property type="evidence" value="ECO:0007669"/>
    <property type="project" value="UniProtKB-SubCell"/>
</dbReference>
<gene>
    <name evidence="8" type="ORF">BacF7301_07020</name>
</gene>
<dbReference type="KEGG" id="bfc:BacF7301_07020"/>
<keyword evidence="9" id="KW-1185">Reference proteome</keyword>
<evidence type="ECO:0000256" key="2">
    <source>
        <dbReference type="ARBA" id="ARBA00022490"/>
    </source>
</evidence>
<organism evidence="8 9">
    <name type="scientific">Bacteroides faecium</name>
    <dbReference type="NCBI Taxonomy" id="2715212"/>
    <lineage>
        <taxon>Bacteria</taxon>
        <taxon>Pseudomonadati</taxon>
        <taxon>Bacteroidota</taxon>
        <taxon>Bacteroidia</taxon>
        <taxon>Bacteroidales</taxon>
        <taxon>Bacteroidaceae</taxon>
        <taxon>Bacteroides</taxon>
    </lineage>
</organism>
<evidence type="ECO:0000256" key="3">
    <source>
        <dbReference type="ARBA" id="ARBA00022737"/>
    </source>
</evidence>
<reference evidence="8 9" key="1">
    <citation type="submission" date="2020-03" db="EMBL/GenBank/DDBJ databases">
        <title>Genomic analysis of Bacteroides faecium CBA7301.</title>
        <authorList>
            <person name="Kim J."/>
            <person name="Roh S.W."/>
        </authorList>
    </citation>
    <scope>NUCLEOTIDE SEQUENCE [LARGE SCALE GENOMIC DNA]</scope>
    <source>
        <strain evidence="8 9">CBA7301</strain>
    </source>
</reference>
<dbReference type="AlphaFoldDB" id="A0A6H0KKI9"/>
<keyword evidence="7" id="KW-1133">Transmembrane helix</keyword>
<accession>A0A6H0KKI9</accession>
<evidence type="ECO:0000256" key="6">
    <source>
        <dbReference type="PROSITE-ProRule" id="PRU00339"/>
    </source>
</evidence>
<dbReference type="PROSITE" id="PS50005">
    <property type="entry name" value="TPR"/>
    <property type="match status" value="1"/>
</dbReference>
<evidence type="ECO:0000256" key="7">
    <source>
        <dbReference type="SAM" id="Phobius"/>
    </source>
</evidence>
<evidence type="ECO:0000256" key="1">
    <source>
        <dbReference type="ARBA" id="ARBA00004496"/>
    </source>
</evidence>
<sequence length="512" mass="59404">MQISPDSALPMLKSINYPGKLSRKERADYAILYSRVQDELQIRKTSDSLIREAVNYYAGGRNKEREMQAYYYWGCANKDMRKMRAAVNAFLKAVKVMPDKCGGLYLGAIYVKLAACYEDQDMYADALDMYRKACKVYREQHNEMELCYGYRGMAVIHHLQNQLDSSLLYYQKALSIAEKYDDKRWRYVVLSDLAHIYEKKKDFQKAYLCVSLSIAIAPSKDRLWAGYFLKGRILKHMNQVDSARYYFNIAKTSPYIYSHAGSCYELYDLERKQGNFSAAMAAVDSFLILSDSIQETTNALEIEKMVGRYEAKLMQQQLFLNNRIKLLSLGGLCVLIILVFLLKDRLSKNKIIKLQKQLNGLKAGILQNTSFDEDTNAALDSIKPENEDFETYFKMKLDLCLKLYKESDVYRKIHVIENDELRHKIHLNAAERQNICESLYENFCDLMADLKSQCTNLTKQDILYCIFLMMNCPKYVILLCTGISEGAFKTRKSRIKEKLGDKLFKLLINKEC</sequence>
<keyword evidence="7" id="KW-0472">Membrane</keyword>
<dbReference type="InterPro" id="IPR051476">
    <property type="entry name" value="Bac_ResReg_Asp_Phosphatase"/>
</dbReference>
<protein>
    <submittedName>
        <fullName evidence="8">Tetratricopeptide repeat protein</fullName>
    </submittedName>
</protein>
<dbReference type="SUPFAM" id="SSF48452">
    <property type="entry name" value="TPR-like"/>
    <property type="match status" value="1"/>
</dbReference>
<comment type="similarity">
    <text evidence="5">Belongs to the Rap family.</text>
</comment>
<dbReference type="PANTHER" id="PTHR46630">
    <property type="entry name" value="TETRATRICOPEPTIDE REPEAT PROTEIN 29"/>
    <property type="match status" value="1"/>
</dbReference>
<dbReference type="Proteomes" id="UP000501780">
    <property type="component" value="Chromosome"/>
</dbReference>
<keyword evidence="3" id="KW-0677">Repeat</keyword>
<dbReference type="SMART" id="SM00028">
    <property type="entry name" value="TPR"/>
    <property type="match status" value="4"/>
</dbReference>
<name>A0A6H0KKI9_9BACE</name>
<feature type="repeat" description="TPR" evidence="6">
    <location>
        <begin position="67"/>
        <end position="100"/>
    </location>
</feature>
<dbReference type="InterPro" id="IPR011990">
    <property type="entry name" value="TPR-like_helical_dom_sf"/>
</dbReference>
<keyword evidence="7" id="KW-0812">Transmembrane</keyword>
<keyword evidence="4 6" id="KW-0802">TPR repeat</keyword>
<evidence type="ECO:0000313" key="8">
    <source>
        <dbReference type="EMBL" id="QIU93912.1"/>
    </source>
</evidence>
<comment type="subcellular location">
    <subcellularLocation>
        <location evidence="1">Cytoplasm</location>
    </subcellularLocation>
</comment>
<dbReference type="RefSeq" id="WP_167961495.1">
    <property type="nucleotide sequence ID" value="NZ_CP050831.1"/>
</dbReference>
<dbReference type="InterPro" id="IPR019734">
    <property type="entry name" value="TPR_rpt"/>
</dbReference>
<proteinExistence type="inferred from homology"/>
<dbReference type="PANTHER" id="PTHR46630:SF1">
    <property type="entry name" value="TETRATRICOPEPTIDE REPEAT PROTEIN 29"/>
    <property type="match status" value="1"/>
</dbReference>
<dbReference type="Gene3D" id="1.25.40.10">
    <property type="entry name" value="Tetratricopeptide repeat domain"/>
    <property type="match status" value="2"/>
</dbReference>
<dbReference type="EMBL" id="CP050831">
    <property type="protein sequence ID" value="QIU93912.1"/>
    <property type="molecule type" value="Genomic_DNA"/>
</dbReference>
<feature type="transmembrane region" description="Helical" evidence="7">
    <location>
        <begin position="324"/>
        <end position="342"/>
    </location>
</feature>